<reference evidence="1" key="1">
    <citation type="submission" date="2014-11" db="EMBL/GenBank/DDBJ databases">
        <authorList>
            <person name="Amaro Gonzalez C."/>
        </authorList>
    </citation>
    <scope>NUCLEOTIDE SEQUENCE</scope>
</reference>
<dbReference type="AlphaFoldDB" id="A0A0E9SGG0"/>
<sequence>MYLPSSCLFLKSVSKTVCTCLCLSPDFHVPAFLCLFLKSV</sequence>
<protein>
    <submittedName>
        <fullName evidence="1">Uncharacterized protein</fullName>
    </submittedName>
</protein>
<reference evidence="1" key="2">
    <citation type="journal article" date="2015" name="Fish Shellfish Immunol.">
        <title>Early steps in the European eel (Anguilla anguilla)-Vibrio vulnificus interaction in the gills: Role of the RtxA13 toxin.</title>
        <authorList>
            <person name="Callol A."/>
            <person name="Pajuelo D."/>
            <person name="Ebbesson L."/>
            <person name="Teles M."/>
            <person name="MacKenzie S."/>
            <person name="Amaro C."/>
        </authorList>
    </citation>
    <scope>NUCLEOTIDE SEQUENCE</scope>
</reference>
<evidence type="ECO:0000313" key="1">
    <source>
        <dbReference type="EMBL" id="JAH40322.1"/>
    </source>
</evidence>
<proteinExistence type="predicted"/>
<dbReference type="EMBL" id="GBXM01068255">
    <property type="protein sequence ID" value="JAH40322.1"/>
    <property type="molecule type" value="Transcribed_RNA"/>
</dbReference>
<accession>A0A0E9SGG0</accession>
<organism evidence="1">
    <name type="scientific">Anguilla anguilla</name>
    <name type="common">European freshwater eel</name>
    <name type="synonym">Muraena anguilla</name>
    <dbReference type="NCBI Taxonomy" id="7936"/>
    <lineage>
        <taxon>Eukaryota</taxon>
        <taxon>Metazoa</taxon>
        <taxon>Chordata</taxon>
        <taxon>Craniata</taxon>
        <taxon>Vertebrata</taxon>
        <taxon>Euteleostomi</taxon>
        <taxon>Actinopterygii</taxon>
        <taxon>Neopterygii</taxon>
        <taxon>Teleostei</taxon>
        <taxon>Anguilliformes</taxon>
        <taxon>Anguillidae</taxon>
        <taxon>Anguilla</taxon>
    </lineage>
</organism>
<name>A0A0E9SGG0_ANGAN</name>